<organism evidence="1 2">
    <name type="scientific">Hypsizygus marmoreus</name>
    <name type="common">White beech mushroom</name>
    <name type="synonym">Agaricus marmoreus</name>
    <dbReference type="NCBI Taxonomy" id="39966"/>
    <lineage>
        <taxon>Eukaryota</taxon>
        <taxon>Fungi</taxon>
        <taxon>Dikarya</taxon>
        <taxon>Basidiomycota</taxon>
        <taxon>Agaricomycotina</taxon>
        <taxon>Agaricomycetes</taxon>
        <taxon>Agaricomycetidae</taxon>
        <taxon>Agaricales</taxon>
        <taxon>Tricholomatineae</taxon>
        <taxon>Lyophyllaceae</taxon>
        <taxon>Hypsizygus</taxon>
    </lineage>
</organism>
<dbReference type="AlphaFoldDB" id="A0A369JK62"/>
<dbReference type="InParanoid" id="A0A369JK62"/>
<reference evidence="1" key="1">
    <citation type="submission" date="2018-04" db="EMBL/GenBank/DDBJ databases">
        <title>Whole genome sequencing of Hypsizygus marmoreus.</title>
        <authorList>
            <person name="Choi I.-G."/>
            <person name="Min B."/>
            <person name="Kim J.-G."/>
            <person name="Kim S."/>
            <person name="Oh Y.-L."/>
            <person name="Kong W.-S."/>
            <person name="Park H."/>
            <person name="Jeong J."/>
            <person name="Song E.-S."/>
        </authorList>
    </citation>
    <scope>NUCLEOTIDE SEQUENCE [LARGE SCALE GENOMIC DNA]</scope>
    <source>
        <strain evidence="1">51987-8</strain>
    </source>
</reference>
<sequence>MRALRVLEHPKHRPIPLRAVFSNLKVQFKLDYRLLDFDLTQDADGLLALTQSSGKGSGGSVSGALVQVDSRGTDTLKIVSLPIHRCLVAAQSSLNPPNQKYRTSAYNI</sequence>
<gene>
    <name evidence="1" type="ORF">Hypma_014198</name>
</gene>
<dbReference type="EMBL" id="LUEZ02000081">
    <property type="protein sequence ID" value="RDB19176.1"/>
    <property type="molecule type" value="Genomic_DNA"/>
</dbReference>
<dbReference type="Proteomes" id="UP000076154">
    <property type="component" value="Unassembled WGS sequence"/>
</dbReference>
<evidence type="ECO:0000313" key="1">
    <source>
        <dbReference type="EMBL" id="RDB19176.1"/>
    </source>
</evidence>
<protein>
    <submittedName>
        <fullName evidence="1">Uncharacterized protein</fullName>
    </submittedName>
</protein>
<keyword evidence="2" id="KW-1185">Reference proteome</keyword>
<name>A0A369JK62_HYPMA</name>
<accession>A0A369JK62</accession>
<evidence type="ECO:0000313" key="2">
    <source>
        <dbReference type="Proteomes" id="UP000076154"/>
    </source>
</evidence>
<proteinExistence type="predicted"/>
<comment type="caution">
    <text evidence="1">The sequence shown here is derived from an EMBL/GenBank/DDBJ whole genome shotgun (WGS) entry which is preliminary data.</text>
</comment>